<evidence type="ECO:0000256" key="1">
    <source>
        <dbReference type="SAM" id="Phobius"/>
    </source>
</evidence>
<dbReference type="RefSeq" id="WP_203356856.1">
    <property type="nucleotide sequence ID" value="NZ_CP069127.1"/>
</dbReference>
<feature type="transmembrane region" description="Helical" evidence="1">
    <location>
        <begin position="84"/>
        <end position="104"/>
    </location>
</feature>
<keyword evidence="1" id="KW-1133">Transmembrane helix</keyword>
<protein>
    <submittedName>
        <fullName evidence="2">Uncharacterized protein</fullName>
    </submittedName>
</protein>
<reference evidence="2 3" key="1">
    <citation type="submission" date="2021-01" db="EMBL/GenBank/DDBJ databases">
        <title>Identification of strong promoters based on the transcriptome of Brevibacillus choshinensis.</title>
        <authorList>
            <person name="Yao D."/>
            <person name="Zhang K."/>
            <person name="Wu J."/>
        </authorList>
    </citation>
    <scope>NUCLEOTIDE SEQUENCE [LARGE SCALE GENOMIC DNA]</scope>
    <source>
        <strain evidence="2 3">HPD31-SP3</strain>
    </source>
</reference>
<accession>A0ABX7FVV9</accession>
<evidence type="ECO:0000313" key="2">
    <source>
        <dbReference type="EMBL" id="QRG69878.1"/>
    </source>
</evidence>
<gene>
    <name evidence="2" type="ORF">JNE38_12575</name>
</gene>
<keyword evidence="1" id="KW-0472">Membrane</keyword>
<proteinExistence type="predicted"/>
<organism evidence="2 3">
    <name type="scientific">Brevibacillus choshinensis</name>
    <dbReference type="NCBI Taxonomy" id="54911"/>
    <lineage>
        <taxon>Bacteria</taxon>
        <taxon>Bacillati</taxon>
        <taxon>Bacillota</taxon>
        <taxon>Bacilli</taxon>
        <taxon>Bacillales</taxon>
        <taxon>Paenibacillaceae</taxon>
        <taxon>Brevibacillus</taxon>
    </lineage>
</organism>
<dbReference type="EMBL" id="CP069127">
    <property type="protein sequence ID" value="QRG69878.1"/>
    <property type="molecule type" value="Genomic_DNA"/>
</dbReference>
<sequence length="135" mass="15183">MVVMGRSLLVGALAWILGSGAFHVFPSRTVHIETIGEWLSMLLFSPAELFLSLLFFLLASGILFGLIHFHLYQYGYLRSFHVEHAWMHATMCLFALFLLAIQFVKMPLPTAIVTVAVFVRGAANRSLLFLGKRKN</sequence>
<dbReference type="Proteomes" id="UP000596248">
    <property type="component" value="Chromosome"/>
</dbReference>
<keyword evidence="3" id="KW-1185">Reference proteome</keyword>
<evidence type="ECO:0000313" key="3">
    <source>
        <dbReference type="Proteomes" id="UP000596248"/>
    </source>
</evidence>
<feature type="transmembrane region" description="Helical" evidence="1">
    <location>
        <begin position="50"/>
        <end position="72"/>
    </location>
</feature>
<keyword evidence="1" id="KW-0812">Transmembrane</keyword>
<feature type="transmembrane region" description="Helical" evidence="1">
    <location>
        <begin position="110"/>
        <end position="130"/>
    </location>
</feature>
<name>A0ABX7FVV9_BRECH</name>